<sequence length="50" mass="5902">MTARIIHQRTGRTVAVFDTYEEAGHYRAELRRQVPPDQPCPYAIRTEEDR</sequence>
<name>A0A100XAV0_MYCTH</name>
<comment type="caution">
    <text evidence="1">The sequence shown here is derived from an EMBL/GenBank/DDBJ whole genome shotgun (WGS) entry which is preliminary data.</text>
</comment>
<proteinExistence type="predicted"/>
<protein>
    <submittedName>
        <fullName evidence="1">Uncharacterized protein</fullName>
    </submittedName>
</protein>
<dbReference type="RefSeq" id="WP_003925163.1">
    <property type="nucleotide sequence ID" value="NZ_BCTB01000001.1"/>
</dbReference>
<gene>
    <name evidence="1" type="ORF">RMCT_0158</name>
</gene>
<evidence type="ECO:0000313" key="1">
    <source>
        <dbReference type="EMBL" id="GAT13186.1"/>
    </source>
</evidence>
<accession>A0A100XAV0</accession>
<reference evidence="2" key="2">
    <citation type="submission" date="2016-02" db="EMBL/GenBank/DDBJ databases">
        <title>Draft genome sequence of five rapidly growing Mycobacterium species.</title>
        <authorList>
            <person name="Katahira K."/>
            <person name="Gotou Y."/>
            <person name="Iida K."/>
            <person name="Ogura Y."/>
            <person name="Hayashi T."/>
        </authorList>
    </citation>
    <scope>NUCLEOTIDE SEQUENCE [LARGE SCALE GENOMIC DNA]</scope>
    <source>
        <strain evidence="2">JCM6362</strain>
    </source>
</reference>
<dbReference type="Proteomes" id="UP000069654">
    <property type="component" value="Unassembled WGS sequence"/>
</dbReference>
<dbReference type="EMBL" id="BCTB01000001">
    <property type="protein sequence ID" value="GAT13186.1"/>
    <property type="molecule type" value="Genomic_DNA"/>
</dbReference>
<dbReference type="STRING" id="1797.RMCT_0158"/>
<reference evidence="1 2" key="1">
    <citation type="journal article" date="2016" name="Genome Announc.">
        <title>Draft Genome Sequences of Five Rapidly Growing Mycobacterium Species, M. thermoresistibile, M. fortuitum subsp. acetamidolyticum, M. canariasense, M. brisbanense, and M. novocastrense.</title>
        <authorList>
            <person name="Katahira K."/>
            <person name="Ogura Y."/>
            <person name="Gotoh Y."/>
            <person name="Hayashi T."/>
        </authorList>
    </citation>
    <scope>NUCLEOTIDE SEQUENCE [LARGE SCALE GENOMIC DNA]</scope>
    <source>
        <strain evidence="1 2">JCM6362</strain>
    </source>
</reference>
<dbReference type="AlphaFoldDB" id="A0A100XAV0"/>
<evidence type="ECO:0000313" key="2">
    <source>
        <dbReference type="Proteomes" id="UP000069654"/>
    </source>
</evidence>
<organism evidence="1 2">
    <name type="scientific">Mycolicibacterium thermoresistibile</name>
    <name type="common">Mycobacterium thermoresistibile</name>
    <dbReference type="NCBI Taxonomy" id="1797"/>
    <lineage>
        <taxon>Bacteria</taxon>
        <taxon>Bacillati</taxon>
        <taxon>Actinomycetota</taxon>
        <taxon>Actinomycetes</taxon>
        <taxon>Mycobacteriales</taxon>
        <taxon>Mycobacteriaceae</taxon>
        <taxon>Mycolicibacterium</taxon>
    </lineage>
</organism>